<keyword evidence="9" id="KW-1185">Reference proteome</keyword>
<evidence type="ECO:0000256" key="1">
    <source>
        <dbReference type="ARBA" id="ARBA00004196"/>
    </source>
</evidence>
<dbReference type="PANTHER" id="PTHR31265:SF22">
    <property type="entry name" value="DUF642 DOMAIN-CONTAINING PROTEIN"/>
    <property type="match status" value="1"/>
</dbReference>
<feature type="chain" id="PRO_5031559956" description="DUF642 domain-containing protein" evidence="6">
    <location>
        <begin position="26"/>
        <end position="381"/>
    </location>
</feature>
<dbReference type="AlphaFoldDB" id="A0A803MAB4"/>
<feature type="domain" description="DUF642" evidence="7">
    <location>
        <begin position="209"/>
        <end position="377"/>
    </location>
</feature>
<dbReference type="KEGG" id="cqi:110707123"/>
<keyword evidence="5" id="KW-0325">Glycoprotein</keyword>
<accession>A0A803MAB4</accession>
<evidence type="ECO:0000259" key="7">
    <source>
        <dbReference type="Pfam" id="PF04862"/>
    </source>
</evidence>
<protein>
    <recommendedName>
        <fullName evidence="7">DUF642 domain-containing protein</fullName>
    </recommendedName>
</protein>
<dbReference type="OrthoDB" id="10312711at2759"/>
<keyword evidence="3" id="KW-0964">Secreted</keyword>
<evidence type="ECO:0000256" key="5">
    <source>
        <dbReference type="ARBA" id="ARBA00023180"/>
    </source>
</evidence>
<dbReference type="GeneID" id="110707123"/>
<dbReference type="InterPro" id="IPR052437">
    <property type="entry name" value="Pectin_Meth_Modulator"/>
</dbReference>
<sequence length="381" mass="41958">MASFHSLCFVILLLMINSRITYISAQLAPVSVAPSDGLLPNGNFDEAPNPSNLKKTTIVGKYSLPKWVKKGEVRYVSGGPKRVGFTFDVPQGVRAVSIGSEAYILQYLRVKPWAYYSVSFSATRTCPLDMYLRVTTSYSDTADFAFPNKALYSRKEADTFAWGFRAFSSNTAFIMFSNPTGHPKYYACGPLIQAVAVKELLPSPQTSGNLIQNGNFEIGPHILQNFTTGVYIHPYSLNPISPLPGWRIESRYTIRYIGSKDFFIPSGASAVELLVGGKENAISQDIDTTPNNFYNLTFTIGDAKNGCIGSMAVEAAADKETIKAQYESQGKGGVAYANFRFKAVSFRTKIAFWSVFYHTTIDDTNRFCGPVLDDVKVVPAL</sequence>
<evidence type="ECO:0000256" key="6">
    <source>
        <dbReference type="SAM" id="SignalP"/>
    </source>
</evidence>
<dbReference type="Proteomes" id="UP000596660">
    <property type="component" value="Unplaced"/>
</dbReference>
<feature type="domain" description="DUF642" evidence="7">
    <location>
        <begin position="37"/>
        <end position="198"/>
    </location>
</feature>
<dbReference type="Gene3D" id="2.60.120.260">
    <property type="entry name" value="Galactose-binding domain-like"/>
    <property type="match status" value="1"/>
</dbReference>
<evidence type="ECO:0000256" key="2">
    <source>
        <dbReference type="ARBA" id="ARBA00004613"/>
    </source>
</evidence>
<dbReference type="Pfam" id="PF04862">
    <property type="entry name" value="DUF642"/>
    <property type="match status" value="2"/>
</dbReference>
<reference evidence="8" key="2">
    <citation type="submission" date="2021-03" db="UniProtKB">
        <authorList>
            <consortium name="EnsemblPlants"/>
        </authorList>
    </citation>
    <scope>IDENTIFICATION</scope>
</reference>
<dbReference type="RefSeq" id="XP_021740828.1">
    <property type="nucleotide sequence ID" value="XM_021885136.1"/>
</dbReference>
<keyword evidence="4 6" id="KW-0732">Signal</keyword>
<reference evidence="8" key="1">
    <citation type="journal article" date="2017" name="Nature">
        <title>The genome of Chenopodium quinoa.</title>
        <authorList>
            <person name="Jarvis D.E."/>
            <person name="Ho Y.S."/>
            <person name="Lightfoot D.J."/>
            <person name="Schmoeckel S.M."/>
            <person name="Li B."/>
            <person name="Borm T.J.A."/>
            <person name="Ohyanagi H."/>
            <person name="Mineta K."/>
            <person name="Michell C.T."/>
            <person name="Saber N."/>
            <person name="Kharbatia N.M."/>
            <person name="Rupper R.R."/>
            <person name="Sharp A.R."/>
            <person name="Dally N."/>
            <person name="Boughton B.A."/>
            <person name="Woo Y.H."/>
            <person name="Gao G."/>
            <person name="Schijlen E.G.W.M."/>
            <person name="Guo X."/>
            <person name="Momin A.A."/>
            <person name="Negrao S."/>
            <person name="Al-Babili S."/>
            <person name="Gehring C."/>
            <person name="Roessner U."/>
            <person name="Jung C."/>
            <person name="Murphy K."/>
            <person name="Arold S.T."/>
            <person name="Gojobori T."/>
            <person name="van der Linden C.G."/>
            <person name="van Loo E.N."/>
            <person name="Jellen E.N."/>
            <person name="Maughan P.J."/>
            <person name="Tester M."/>
        </authorList>
    </citation>
    <scope>NUCLEOTIDE SEQUENCE [LARGE SCALE GENOMIC DNA]</scope>
    <source>
        <strain evidence="8">cv. PI 614886</strain>
    </source>
</reference>
<feature type="signal peptide" evidence="6">
    <location>
        <begin position="1"/>
        <end position="25"/>
    </location>
</feature>
<gene>
    <name evidence="8" type="primary">LOC110707123</name>
</gene>
<dbReference type="PANTHER" id="PTHR31265">
    <property type="entry name" value="OS02G0527500 PROTEIN-RELATED"/>
    <property type="match status" value="1"/>
</dbReference>
<evidence type="ECO:0000256" key="3">
    <source>
        <dbReference type="ARBA" id="ARBA00022525"/>
    </source>
</evidence>
<dbReference type="GO" id="GO:0005576">
    <property type="term" value="C:extracellular region"/>
    <property type="evidence" value="ECO:0007669"/>
    <property type="project" value="UniProtKB-SubCell"/>
</dbReference>
<organism evidence="8 9">
    <name type="scientific">Chenopodium quinoa</name>
    <name type="common">Quinoa</name>
    <dbReference type="NCBI Taxonomy" id="63459"/>
    <lineage>
        <taxon>Eukaryota</taxon>
        <taxon>Viridiplantae</taxon>
        <taxon>Streptophyta</taxon>
        <taxon>Embryophyta</taxon>
        <taxon>Tracheophyta</taxon>
        <taxon>Spermatophyta</taxon>
        <taxon>Magnoliopsida</taxon>
        <taxon>eudicotyledons</taxon>
        <taxon>Gunneridae</taxon>
        <taxon>Pentapetalae</taxon>
        <taxon>Caryophyllales</taxon>
        <taxon>Chenopodiaceae</taxon>
        <taxon>Chenopodioideae</taxon>
        <taxon>Atripliceae</taxon>
        <taxon>Chenopodium</taxon>
    </lineage>
</organism>
<evidence type="ECO:0000313" key="8">
    <source>
        <dbReference type="EnsemblPlants" id="AUR62026031-RA:cds"/>
    </source>
</evidence>
<comment type="subcellular location">
    <subcellularLocation>
        <location evidence="1">Cell envelope</location>
    </subcellularLocation>
    <subcellularLocation>
        <location evidence="2">Secreted</location>
    </subcellularLocation>
</comment>
<evidence type="ECO:0000313" key="9">
    <source>
        <dbReference type="Proteomes" id="UP000596660"/>
    </source>
</evidence>
<dbReference type="InterPro" id="IPR006946">
    <property type="entry name" value="DGR2-like_dom"/>
</dbReference>
<evidence type="ECO:0000256" key="4">
    <source>
        <dbReference type="ARBA" id="ARBA00022729"/>
    </source>
</evidence>
<name>A0A803MAB4_CHEQI</name>
<dbReference type="Gramene" id="AUR62026031-RA">
    <property type="protein sequence ID" value="AUR62026031-RA:cds"/>
    <property type="gene ID" value="AUR62026031"/>
</dbReference>
<dbReference type="EnsemblPlants" id="AUR62026031-RA">
    <property type="protein sequence ID" value="AUR62026031-RA:cds"/>
    <property type="gene ID" value="AUR62026031"/>
</dbReference>
<proteinExistence type="predicted"/>